<evidence type="ECO:0000313" key="3">
    <source>
        <dbReference type="Proteomes" id="UP000822688"/>
    </source>
</evidence>
<accession>A0A8T0H5K8</accession>
<dbReference type="AlphaFoldDB" id="A0A8T0H5K8"/>
<dbReference type="PANTHER" id="PTHR34776">
    <property type="entry name" value="F17F16.3 PROTEIN"/>
    <property type="match status" value="1"/>
</dbReference>
<evidence type="ECO:0000313" key="2">
    <source>
        <dbReference type="EMBL" id="KAG0566065.1"/>
    </source>
</evidence>
<dbReference type="PANTHER" id="PTHR34776:SF1">
    <property type="entry name" value="F17F16.3 PROTEIN"/>
    <property type="match status" value="1"/>
</dbReference>
<feature type="region of interest" description="Disordered" evidence="1">
    <location>
        <begin position="59"/>
        <end position="79"/>
    </location>
</feature>
<organism evidence="2 3">
    <name type="scientific">Ceratodon purpureus</name>
    <name type="common">Fire moss</name>
    <name type="synonym">Dicranum purpureum</name>
    <dbReference type="NCBI Taxonomy" id="3225"/>
    <lineage>
        <taxon>Eukaryota</taxon>
        <taxon>Viridiplantae</taxon>
        <taxon>Streptophyta</taxon>
        <taxon>Embryophyta</taxon>
        <taxon>Bryophyta</taxon>
        <taxon>Bryophytina</taxon>
        <taxon>Bryopsida</taxon>
        <taxon>Dicranidae</taxon>
        <taxon>Pseudoditrichales</taxon>
        <taxon>Ditrichaceae</taxon>
        <taxon>Ceratodon</taxon>
    </lineage>
</organism>
<evidence type="ECO:0000256" key="1">
    <source>
        <dbReference type="SAM" id="MobiDB-lite"/>
    </source>
</evidence>
<dbReference type="Proteomes" id="UP000822688">
    <property type="component" value="Chromosome 7"/>
</dbReference>
<name>A0A8T0H5K8_CERPU</name>
<sequence length="385" mass="43554">MINNGLPKAGLAEIRDSTDYELQEKGEIYFFYKPKAGVENAATKEDVQRLYIVLRPEEAEHRVEEKQSSDSGKEGKYKAKEEDIEFHKTHKIDQNAPHQLRPRGGDMEVEQEVEVRSVVTEDLQDYTVHGGLKITNEHMHRKFVPYKGVAEGGHGTERVEIGKKPLFRYMVMGRKHLPLPHHTSPFWGYVELVTTNPADIRKVLTDEDTESDTPAHGEKSNPIARPVGEGVYSLVRHHTATRTSTHLVYKLEHPGPHKKHEPQDALHIEPQASFVLQIKNPEQPGPAVSTGIGSKRRAYLPAHLQGKIGSRRFMPADPPDLLNYEGVEFILLSAHDDIDSELGNELRSHGHDPLTMEVPDLIEYLAVGPRHHKHLIRPLIEGQWA</sequence>
<comment type="caution">
    <text evidence="2">The sequence shown here is derived from an EMBL/GenBank/DDBJ whole genome shotgun (WGS) entry which is preliminary data.</text>
</comment>
<keyword evidence="3" id="KW-1185">Reference proteome</keyword>
<proteinExistence type="predicted"/>
<protein>
    <submittedName>
        <fullName evidence="2">Uncharacterized protein</fullName>
    </submittedName>
</protein>
<dbReference type="EMBL" id="CM026428">
    <property type="protein sequence ID" value="KAG0566065.1"/>
    <property type="molecule type" value="Genomic_DNA"/>
</dbReference>
<reference evidence="2" key="1">
    <citation type="submission" date="2020-06" db="EMBL/GenBank/DDBJ databases">
        <title>WGS assembly of Ceratodon purpureus strain R40.</title>
        <authorList>
            <person name="Carey S.B."/>
            <person name="Jenkins J."/>
            <person name="Shu S."/>
            <person name="Lovell J.T."/>
            <person name="Sreedasyam A."/>
            <person name="Maumus F."/>
            <person name="Tiley G.P."/>
            <person name="Fernandez-Pozo N."/>
            <person name="Barry K."/>
            <person name="Chen C."/>
            <person name="Wang M."/>
            <person name="Lipzen A."/>
            <person name="Daum C."/>
            <person name="Saski C.A."/>
            <person name="Payton A.C."/>
            <person name="Mcbreen J.C."/>
            <person name="Conrad R.E."/>
            <person name="Kollar L.M."/>
            <person name="Olsson S."/>
            <person name="Huttunen S."/>
            <person name="Landis J.B."/>
            <person name="Wickett N.J."/>
            <person name="Johnson M.G."/>
            <person name="Rensing S.A."/>
            <person name="Grimwood J."/>
            <person name="Schmutz J."/>
            <person name="Mcdaniel S.F."/>
        </authorList>
    </citation>
    <scope>NUCLEOTIDE SEQUENCE</scope>
    <source>
        <strain evidence="2">R40</strain>
    </source>
</reference>
<gene>
    <name evidence="2" type="ORF">KC19_7G035800</name>
</gene>